<dbReference type="InterPro" id="IPR011527">
    <property type="entry name" value="ABC1_TM_dom"/>
</dbReference>
<keyword evidence="7 9" id="KW-1133">Transmembrane helix</keyword>
<dbReference type="Gene3D" id="3.40.50.300">
    <property type="entry name" value="P-loop containing nucleotide triphosphate hydrolases"/>
    <property type="match status" value="1"/>
</dbReference>
<keyword evidence="8 9" id="KW-0472">Membrane</keyword>
<feature type="transmembrane region" description="Helical" evidence="9">
    <location>
        <begin position="275"/>
        <end position="296"/>
    </location>
</feature>
<feature type="transmembrane region" description="Helical" evidence="9">
    <location>
        <begin position="191"/>
        <end position="210"/>
    </location>
</feature>
<accession>A0A2W5N225</accession>
<evidence type="ECO:0000259" key="11">
    <source>
        <dbReference type="PROSITE" id="PS50929"/>
    </source>
</evidence>
<dbReference type="GO" id="GO:0015421">
    <property type="term" value="F:ABC-type oligopeptide transporter activity"/>
    <property type="evidence" value="ECO:0007669"/>
    <property type="project" value="TreeGrafter"/>
</dbReference>
<organism evidence="12 13">
    <name type="scientific">Rhodovulum sulfidophilum</name>
    <name type="common">Rhodobacter sulfidophilus</name>
    <dbReference type="NCBI Taxonomy" id="35806"/>
    <lineage>
        <taxon>Bacteria</taxon>
        <taxon>Pseudomonadati</taxon>
        <taxon>Pseudomonadota</taxon>
        <taxon>Alphaproteobacteria</taxon>
        <taxon>Rhodobacterales</taxon>
        <taxon>Paracoccaceae</taxon>
        <taxon>Rhodovulum</taxon>
    </lineage>
</organism>
<dbReference type="InterPro" id="IPR017871">
    <property type="entry name" value="ABC_transporter-like_CS"/>
</dbReference>
<dbReference type="InterPro" id="IPR039421">
    <property type="entry name" value="Type_1_exporter"/>
</dbReference>
<proteinExistence type="predicted"/>
<evidence type="ECO:0000256" key="2">
    <source>
        <dbReference type="ARBA" id="ARBA00022448"/>
    </source>
</evidence>
<dbReference type="Gene3D" id="1.20.1560.10">
    <property type="entry name" value="ABC transporter type 1, transmembrane domain"/>
    <property type="match status" value="1"/>
</dbReference>
<evidence type="ECO:0000313" key="13">
    <source>
        <dbReference type="Proteomes" id="UP000249185"/>
    </source>
</evidence>
<feature type="transmembrane region" description="Helical" evidence="9">
    <location>
        <begin position="50"/>
        <end position="68"/>
    </location>
</feature>
<dbReference type="SMART" id="SM00382">
    <property type="entry name" value="AAA"/>
    <property type="match status" value="1"/>
</dbReference>
<evidence type="ECO:0000256" key="5">
    <source>
        <dbReference type="ARBA" id="ARBA00022741"/>
    </source>
</evidence>
<evidence type="ECO:0000259" key="10">
    <source>
        <dbReference type="PROSITE" id="PS50893"/>
    </source>
</evidence>
<name>A0A2W5N225_RHOSU</name>
<dbReference type="InterPro" id="IPR003593">
    <property type="entry name" value="AAA+_ATPase"/>
</dbReference>
<dbReference type="GO" id="GO:0016887">
    <property type="term" value="F:ATP hydrolysis activity"/>
    <property type="evidence" value="ECO:0007669"/>
    <property type="project" value="InterPro"/>
</dbReference>
<dbReference type="PROSITE" id="PS00211">
    <property type="entry name" value="ABC_TRANSPORTER_1"/>
    <property type="match status" value="1"/>
</dbReference>
<dbReference type="Proteomes" id="UP000249185">
    <property type="component" value="Unassembled WGS sequence"/>
</dbReference>
<comment type="subcellular location">
    <subcellularLocation>
        <location evidence="1">Cell membrane</location>
        <topology evidence="1">Multi-pass membrane protein</topology>
    </subcellularLocation>
</comment>
<evidence type="ECO:0000256" key="8">
    <source>
        <dbReference type="ARBA" id="ARBA00023136"/>
    </source>
</evidence>
<comment type="caution">
    <text evidence="12">The sequence shown here is derived from an EMBL/GenBank/DDBJ whole genome shotgun (WGS) entry which is preliminary data.</text>
</comment>
<evidence type="ECO:0000256" key="3">
    <source>
        <dbReference type="ARBA" id="ARBA00022475"/>
    </source>
</evidence>
<dbReference type="FunFam" id="3.40.50.300:FF:000221">
    <property type="entry name" value="Multidrug ABC transporter ATP-binding protein"/>
    <property type="match status" value="1"/>
</dbReference>
<feature type="transmembrane region" description="Helical" evidence="9">
    <location>
        <begin position="162"/>
        <end position="185"/>
    </location>
</feature>
<dbReference type="AlphaFoldDB" id="A0A2W5N225"/>
<evidence type="ECO:0000256" key="7">
    <source>
        <dbReference type="ARBA" id="ARBA00022989"/>
    </source>
</evidence>
<feature type="domain" description="ABC transporter" evidence="10">
    <location>
        <begin position="366"/>
        <end position="600"/>
    </location>
</feature>
<keyword evidence="4 9" id="KW-0812">Transmembrane</keyword>
<dbReference type="Pfam" id="PF00005">
    <property type="entry name" value="ABC_tran"/>
    <property type="match status" value="1"/>
</dbReference>
<dbReference type="InterPro" id="IPR027417">
    <property type="entry name" value="P-loop_NTPase"/>
</dbReference>
<evidence type="ECO:0000313" key="12">
    <source>
        <dbReference type="EMBL" id="PZQ47124.1"/>
    </source>
</evidence>
<keyword evidence="5" id="KW-0547">Nucleotide-binding</keyword>
<evidence type="ECO:0000256" key="9">
    <source>
        <dbReference type="SAM" id="Phobius"/>
    </source>
</evidence>
<keyword evidence="2" id="KW-0813">Transport</keyword>
<dbReference type="PANTHER" id="PTHR43394">
    <property type="entry name" value="ATP-DEPENDENT PERMEASE MDL1, MITOCHONDRIAL"/>
    <property type="match status" value="1"/>
</dbReference>
<feature type="domain" description="ABC transmembrane type-1" evidence="11">
    <location>
        <begin position="54"/>
        <end position="334"/>
    </location>
</feature>
<dbReference type="SUPFAM" id="SSF90123">
    <property type="entry name" value="ABC transporter transmembrane region"/>
    <property type="match status" value="1"/>
</dbReference>
<dbReference type="PROSITE" id="PS50929">
    <property type="entry name" value="ABC_TM1F"/>
    <property type="match status" value="1"/>
</dbReference>
<dbReference type="SUPFAM" id="SSF52540">
    <property type="entry name" value="P-loop containing nucleoside triphosphate hydrolases"/>
    <property type="match status" value="1"/>
</dbReference>
<dbReference type="CDD" id="cd18552">
    <property type="entry name" value="ABC_6TM_MsbA_like"/>
    <property type="match status" value="1"/>
</dbReference>
<keyword evidence="6 12" id="KW-0067">ATP-binding</keyword>
<sequence length="605" mass="65147">MANPICRRRARMLRRPGPRGIGMTEKTTRSGEAGGRPFARLWRDWLAKSWKLAIFTLVMMVIVAIASAGYTKLIQEVMNAFEDSDFSVIWWGPLGVVVLTAIKGLADYYRETSSNRFVTRMEADLQKEMFRQLVGSDLARLATEAPAGLAARFSSDILLISAAVRGALGGLSGILIMVFSFAAMLTIDAPLTVAMILIFGVAVLPVNLIGSRLKKLSRKTQAEISSMTSEVTEGLSGIRMARTYQLEEPLSQNAASIFERLFGLKNKQNQWSARVSPLMEALAGMAVAVLLLVVGIRMSHGTISIADFTGLLTGLGVASGPARRLGSTYAQMQQGAGALDRVFMLFDAENTILDGTETITRARGDIVFEKVQFAYPDGHVALKDFELHIRPGSRVAFVGRSGAGKSTVFNLLPRLYDPTGGRVLLDGHDLRDLTLASLRDQIAVVSQDSVLLSATVAQNIGFGRRAASRAEVEAAARSAAADGFISALPMGYDTPVTPSAGQFSGGERQRLSIARAILRDAPILLLDEPTSALDAESEAAIRVALDRLAAGRTTLVIAHRLATILDADHIVVMDQGRIVEQGTHRELLDIGGLYADLYALQFAGA</sequence>
<dbReference type="InterPro" id="IPR036640">
    <property type="entry name" value="ABC1_TM_sf"/>
</dbReference>
<evidence type="ECO:0000256" key="6">
    <source>
        <dbReference type="ARBA" id="ARBA00022840"/>
    </source>
</evidence>
<protein>
    <submittedName>
        <fullName evidence="12">ABC transporter ATP-binding protein</fullName>
    </submittedName>
</protein>
<dbReference type="GO" id="GO:0005886">
    <property type="term" value="C:plasma membrane"/>
    <property type="evidence" value="ECO:0007669"/>
    <property type="project" value="UniProtKB-SubCell"/>
</dbReference>
<reference evidence="12 13" key="1">
    <citation type="submission" date="2017-08" db="EMBL/GenBank/DDBJ databases">
        <title>Infants hospitalized years apart are colonized by the same room-sourced microbial strains.</title>
        <authorList>
            <person name="Brooks B."/>
            <person name="Olm M.R."/>
            <person name="Firek B.A."/>
            <person name="Baker R."/>
            <person name="Thomas B.C."/>
            <person name="Morowitz M.J."/>
            <person name="Banfield J.F."/>
        </authorList>
    </citation>
    <scope>NUCLEOTIDE SEQUENCE [LARGE SCALE GENOMIC DNA]</scope>
    <source>
        <strain evidence="12">S2_005_002_R2_34</strain>
    </source>
</reference>
<feature type="transmembrane region" description="Helical" evidence="9">
    <location>
        <begin position="88"/>
        <end position="106"/>
    </location>
</feature>
<gene>
    <name evidence="12" type="ORF">DI556_18065</name>
</gene>
<dbReference type="EMBL" id="QFPW01000018">
    <property type="protein sequence ID" value="PZQ47124.1"/>
    <property type="molecule type" value="Genomic_DNA"/>
</dbReference>
<evidence type="ECO:0000256" key="4">
    <source>
        <dbReference type="ARBA" id="ARBA00022692"/>
    </source>
</evidence>
<evidence type="ECO:0000256" key="1">
    <source>
        <dbReference type="ARBA" id="ARBA00004651"/>
    </source>
</evidence>
<keyword evidence="3" id="KW-1003">Cell membrane</keyword>
<dbReference type="GO" id="GO:0005524">
    <property type="term" value="F:ATP binding"/>
    <property type="evidence" value="ECO:0007669"/>
    <property type="project" value="UniProtKB-KW"/>
</dbReference>
<dbReference type="Pfam" id="PF00664">
    <property type="entry name" value="ABC_membrane"/>
    <property type="match status" value="1"/>
</dbReference>
<dbReference type="PANTHER" id="PTHR43394:SF1">
    <property type="entry name" value="ATP-BINDING CASSETTE SUB-FAMILY B MEMBER 10, MITOCHONDRIAL"/>
    <property type="match status" value="1"/>
</dbReference>
<dbReference type="PROSITE" id="PS50893">
    <property type="entry name" value="ABC_TRANSPORTER_2"/>
    <property type="match status" value="1"/>
</dbReference>
<dbReference type="InterPro" id="IPR003439">
    <property type="entry name" value="ABC_transporter-like_ATP-bd"/>
</dbReference>